<protein>
    <submittedName>
        <fullName evidence="2">Uncharacterized protein</fullName>
    </submittedName>
</protein>
<sequence>MWWSLIFVGFALVESTLAQRGQSAACANPSCPSPPCAASYLGDVGCTTVAGAEVYDHELLKEGDIIAANSHIFGPFEAGFTSNQDFIIEDWGCSDPSVVYDAVGGRDIRIATLEVAEKCNVEFPRIEGNTYYGVVGFCGGHTGDYHFHQSFSCLYEETGSHSSEVGIAASHKIYGLTAVFSRLLRPFSRWRSGVCADL</sequence>
<dbReference type="Proteomes" id="UP001190700">
    <property type="component" value="Unassembled WGS sequence"/>
</dbReference>
<evidence type="ECO:0000313" key="3">
    <source>
        <dbReference type="Proteomes" id="UP001190700"/>
    </source>
</evidence>
<keyword evidence="3" id="KW-1185">Reference proteome</keyword>
<feature type="chain" id="PRO_5041916089" evidence="1">
    <location>
        <begin position="19"/>
        <end position="198"/>
    </location>
</feature>
<gene>
    <name evidence="2" type="ORF">CYMTET_6411</name>
</gene>
<proteinExistence type="predicted"/>
<dbReference type="AlphaFoldDB" id="A0AAE0GXH8"/>
<evidence type="ECO:0000256" key="1">
    <source>
        <dbReference type="SAM" id="SignalP"/>
    </source>
</evidence>
<reference evidence="2 3" key="1">
    <citation type="journal article" date="2015" name="Genome Biol. Evol.">
        <title>Comparative Genomics of a Bacterivorous Green Alga Reveals Evolutionary Causalities and Consequences of Phago-Mixotrophic Mode of Nutrition.</title>
        <authorList>
            <person name="Burns J.A."/>
            <person name="Paasch A."/>
            <person name="Narechania A."/>
            <person name="Kim E."/>
        </authorList>
    </citation>
    <scope>NUCLEOTIDE SEQUENCE [LARGE SCALE GENOMIC DNA]</scope>
    <source>
        <strain evidence="2 3">PLY_AMNH</strain>
    </source>
</reference>
<comment type="caution">
    <text evidence="2">The sequence shown here is derived from an EMBL/GenBank/DDBJ whole genome shotgun (WGS) entry which is preliminary data.</text>
</comment>
<dbReference type="EMBL" id="LGRX02001527">
    <property type="protein sequence ID" value="KAK3286003.1"/>
    <property type="molecule type" value="Genomic_DNA"/>
</dbReference>
<accession>A0AAE0GXH8</accession>
<name>A0AAE0GXH8_9CHLO</name>
<evidence type="ECO:0000313" key="2">
    <source>
        <dbReference type="EMBL" id="KAK3286003.1"/>
    </source>
</evidence>
<organism evidence="2 3">
    <name type="scientific">Cymbomonas tetramitiformis</name>
    <dbReference type="NCBI Taxonomy" id="36881"/>
    <lineage>
        <taxon>Eukaryota</taxon>
        <taxon>Viridiplantae</taxon>
        <taxon>Chlorophyta</taxon>
        <taxon>Pyramimonadophyceae</taxon>
        <taxon>Pyramimonadales</taxon>
        <taxon>Pyramimonadaceae</taxon>
        <taxon>Cymbomonas</taxon>
    </lineage>
</organism>
<feature type="signal peptide" evidence="1">
    <location>
        <begin position="1"/>
        <end position="18"/>
    </location>
</feature>
<keyword evidence="1" id="KW-0732">Signal</keyword>